<feature type="transmembrane region" description="Helical" evidence="6">
    <location>
        <begin position="193"/>
        <end position="214"/>
    </location>
</feature>
<dbReference type="STRING" id="428993.SAMN06296058_3349"/>
<feature type="compositionally biased region" description="Low complexity" evidence="5">
    <location>
        <begin position="715"/>
        <end position="728"/>
    </location>
</feature>
<proteinExistence type="inferred from homology"/>
<keyword evidence="6" id="KW-0812">Transmembrane</keyword>
<evidence type="ECO:0000256" key="4">
    <source>
        <dbReference type="SAM" id="Coils"/>
    </source>
</evidence>
<feature type="domain" description="HAMP" evidence="8">
    <location>
        <begin position="402"/>
        <end position="448"/>
    </location>
</feature>
<evidence type="ECO:0000256" key="2">
    <source>
        <dbReference type="ARBA" id="ARBA00029447"/>
    </source>
</evidence>
<dbReference type="Pfam" id="PF00015">
    <property type="entry name" value="MCPsignal"/>
    <property type="match status" value="1"/>
</dbReference>
<evidence type="ECO:0000256" key="5">
    <source>
        <dbReference type="SAM" id="MobiDB-lite"/>
    </source>
</evidence>
<feature type="domain" description="HAMP" evidence="8">
    <location>
        <begin position="216"/>
        <end position="268"/>
    </location>
</feature>
<accession>A0A1T5LYB6</accession>
<keyword evidence="6" id="KW-1133">Transmembrane helix</keyword>
<dbReference type="SMART" id="SM00304">
    <property type="entry name" value="HAMP"/>
    <property type="match status" value="2"/>
</dbReference>
<dbReference type="GO" id="GO:0006935">
    <property type="term" value="P:chemotaxis"/>
    <property type="evidence" value="ECO:0007669"/>
    <property type="project" value="UniProtKB-KW"/>
</dbReference>
<evidence type="ECO:0000259" key="7">
    <source>
        <dbReference type="PROSITE" id="PS50111"/>
    </source>
</evidence>
<evidence type="ECO:0000259" key="8">
    <source>
        <dbReference type="PROSITE" id="PS50885"/>
    </source>
</evidence>
<evidence type="ECO:0000256" key="3">
    <source>
        <dbReference type="PROSITE-ProRule" id="PRU00284"/>
    </source>
</evidence>
<keyword evidence="6" id="KW-0472">Membrane</keyword>
<keyword evidence="3" id="KW-0807">Transducer</keyword>
<gene>
    <name evidence="9" type="ORF">SAMN06296058_3349</name>
</gene>
<dbReference type="FunFam" id="1.20.120.1530:FF:000004">
    <property type="entry name" value="Methyl-accepting chemotaxis protein"/>
    <property type="match status" value="1"/>
</dbReference>
<protein>
    <submittedName>
        <fullName evidence="9">Methyl-accepting chemotaxis protein</fullName>
    </submittedName>
</protein>
<dbReference type="CDD" id="cd11386">
    <property type="entry name" value="MCP_signal"/>
    <property type="match status" value="1"/>
</dbReference>
<dbReference type="SUPFAM" id="SSF58104">
    <property type="entry name" value="Methyl-accepting chemotaxis protein (MCP) signaling domain"/>
    <property type="match status" value="1"/>
</dbReference>
<dbReference type="CDD" id="cd06225">
    <property type="entry name" value="HAMP"/>
    <property type="match status" value="1"/>
</dbReference>
<dbReference type="GO" id="GO:0004888">
    <property type="term" value="F:transmembrane signaling receptor activity"/>
    <property type="evidence" value="ECO:0007669"/>
    <property type="project" value="TreeGrafter"/>
</dbReference>
<dbReference type="RefSeq" id="WP_079725872.1">
    <property type="nucleotide sequence ID" value="NZ_BMCL01000001.1"/>
</dbReference>
<name>A0A1T5LYB6_9GAMM</name>
<dbReference type="PROSITE" id="PS50885">
    <property type="entry name" value="HAMP"/>
    <property type="match status" value="2"/>
</dbReference>
<evidence type="ECO:0000313" key="10">
    <source>
        <dbReference type="Proteomes" id="UP000190341"/>
    </source>
</evidence>
<dbReference type="InterPro" id="IPR041395">
    <property type="entry name" value="McpB_HAMP_3rd"/>
</dbReference>
<dbReference type="InterPro" id="IPR051310">
    <property type="entry name" value="MCP_chemotaxis"/>
</dbReference>
<evidence type="ECO:0000256" key="1">
    <source>
        <dbReference type="ARBA" id="ARBA00022481"/>
    </source>
</evidence>
<dbReference type="GO" id="GO:0007165">
    <property type="term" value="P:signal transduction"/>
    <property type="evidence" value="ECO:0007669"/>
    <property type="project" value="UniProtKB-KW"/>
</dbReference>
<dbReference type="SMART" id="SM00283">
    <property type="entry name" value="MA"/>
    <property type="match status" value="1"/>
</dbReference>
<dbReference type="PROSITE" id="PS50111">
    <property type="entry name" value="CHEMOTAXIS_TRANSDUC_2"/>
    <property type="match status" value="1"/>
</dbReference>
<dbReference type="EMBL" id="FUZV01000002">
    <property type="protein sequence ID" value="SKC80599.1"/>
    <property type="molecule type" value="Genomic_DNA"/>
</dbReference>
<dbReference type="Pfam" id="PF18947">
    <property type="entry name" value="HAMP_2"/>
    <property type="match status" value="1"/>
</dbReference>
<dbReference type="SUPFAM" id="SSF158472">
    <property type="entry name" value="HAMP domain-like"/>
    <property type="match status" value="1"/>
</dbReference>
<dbReference type="PANTHER" id="PTHR43531">
    <property type="entry name" value="PROTEIN ICFG"/>
    <property type="match status" value="1"/>
</dbReference>
<dbReference type="Gene3D" id="1.10.287.950">
    <property type="entry name" value="Methyl-accepting chemotaxis protein"/>
    <property type="match status" value="1"/>
</dbReference>
<keyword evidence="10" id="KW-1185">Reference proteome</keyword>
<dbReference type="OrthoDB" id="8744489at2"/>
<evidence type="ECO:0000313" key="9">
    <source>
        <dbReference type="EMBL" id="SKC80599.1"/>
    </source>
</evidence>
<feature type="domain" description="Methyl-accepting transducer" evidence="7">
    <location>
        <begin position="453"/>
        <end position="682"/>
    </location>
</feature>
<feature type="region of interest" description="Disordered" evidence="5">
    <location>
        <begin position="715"/>
        <end position="748"/>
    </location>
</feature>
<dbReference type="Pfam" id="PF12729">
    <property type="entry name" value="4HB_MCP_1"/>
    <property type="match status" value="1"/>
</dbReference>
<dbReference type="PANTHER" id="PTHR43531:SF14">
    <property type="entry name" value="METHYL-ACCEPTING CHEMOTAXIS PROTEIN I-RELATED"/>
    <property type="match status" value="1"/>
</dbReference>
<organism evidence="9 10">
    <name type="scientific">Pseudoxanthomonas indica</name>
    <dbReference type="NCBI Taxonomy" id="428993"/>
    <lineage>
        <taxon>Bacteria</taxon>
        <taxon>Pseudomonadati</taxon>
        <taxon>Pseudomonadota</taxon>
        <taxon>Gammaproteobacteria</taxon>
        <taxon>Lysobacterales</taxon>
        <taxon>Lysobacteraceae</taxon>
        <taxon>Pseudoxanthomonas</taxon>
    </lineage>
</organism>
<dbReference type="InterPro" id="IPR024478">
    <property type="entry name" value="HlyB_4HB_MCP"/>
</dbReference>
<dbReference type="InterPro" id="IPR003660">
    <property type="entry name" value="HAMP_dom"/>
</dbReference>
<keyword evidence="4" id="KW-0175">Coiled coil</keyword>
<dbReference type="InterPro" id="IPR004089">
    <property type="entry name" value="MCPsignal_dom"/>
</dbReference>
<evidence type="ECO:0000256" key="6">
    <source>
        <dbReference type="SAM" id="Phobius"/>
    </source>
</evidence>
<dbReference type="AlphaFoldDB" id="A0A1T5LYB6"/>
<keyword evidence="1" id="KW-0488">Methylation</keyword>
<dbReference type="Pfam" id="PF00672">
    <property type="entry name" value="HAMP"/>
    <property type="match status" value="1"/>
</dbReference>
<dbReference type="Gene3D" id="1.20.120.1530">
    <property type="match status" value="2"/>
</dbReference>
<dbReference type="Pfam" id="PF18575">
    <property type="entry name" value="HAMP_N3"/>
    <property type="match status" value="1"/>
</dbReference>
<dbReference type="GO" id="GO:0005886">
    <property type="term" value="C:plasma membrane"/>
    <property type="evidence" value="ECO:0007669"/>
    <property type="project" value="TreeGrafter"/>
</dbReference>
<dbReference type="Proteomes" id="UP000190341">
    <property type="component" value="Unassembled WGS sequence"/>
</dbReference>
<sequence length="748" mass="80293">MNWFRNLPIARKLALAFSTIVVLTLALGALSLWRLSVANTQMVDVNTNWMPAVQHLGEMRAQLGEYRTYEQSQLTKQGQPEELADYDKKLTETRKLIDAEEAGYNDIPIESSAEEKAIYDKVVAARKAYFEAHDRIAAAVAADDFATAQAISSDESRKLRRELFNHLKDLSQYNVENLALQVKASQQAHSRTVLAMGVGLGVAVLLGVFLAVAITRSITGPLAQALRAVNAVSRGDLSTKVERGSRDELGQMLASTDEMMKLLRRFSDETQHMARMHAGENISQRVPEDFPGVYGELAKGINTMMFEHLDAINDATAVLNRYAIGDLSQDARRLPGQRAKLHESMDQAKASLSAINNEIKRLSGAAAAGDFTARGDAERFQYDFRVMIEGLNAMMAVSDTNLGRLSELLQAIARGDLTVRMDGEFHGVFARMRDDANATVAQLTDIVSRIQDSSAAINTAAGEIASGNSDLARRTEQQAANLEETAASMEELTSTVRQNADSARQANQLAIGAAGVASTGGEVVGQVVNTMRAIEASSRKIAEIISVIDGISFQTNILALNAAVEAARAGEQGRGFAVVASEVRTLAQRSATAAKEIKGLIEESVDKVSEGSNLVNQAGNTMGEIVSSVQRVTDIMAEISAASQEQSAGIEQVNQTITQMDETTQQNAALVEEASAAARSMEDQARSLTEAVDVFVIDGRSKAASVAVSAPTSFASAKSPAKPAAARPVARKAAKPEPAMAEGEWAEF</sequence>
<comment type="similarity">
    <text evidence="2">Belongs to the methyl-accepting chemotaxis (MCP) protein family.</text>
</comment>
<dbReference type="FunFam" id="1.20.120.1530:FF:000005">
    <property type="entry name" value="Methyl-accepting chemotaxis protein"/>
    <property type="match status" value="1"/>
</dbReference>
<reference evidence="9 10" key="1">
    <citation type="submission" date="2017-02" db="EMBL/GenBank/DDBJ databases">
        <authorList>
            <person name="Peterson S.W."/>
        </authorList>
    </citation>
    <scope>NUCLEOTIDE SEQUENCE [LARGE SCALE GENOMIC DNA]</scope>
    <source>
        <strain evidence="9 10">P15</strain>
    </source>
</reference>
<dbReference type="FunFam" id="1.10.287.950:FF:000002">
    <property type="entry name" value="Methyl-accepting chemotaxis protein"/>
    <property type="match status" value="1"/>
</dbReference>
<feature type="coiled-coil region" evidence="4">
    <location>
        <begin position="338"/>
        <end position="365"/>
    </location>
</feature>